<dbReference type="EMBL" id="KN822038">
    <property type="protein sequence ID" value="KIM63038.1"/>
    <property type="molecule type" value="Genomic_DNA"/>
</dbReference>
<dbReference type="HOGENOM" id="CLU_202886_0_0_1"/>
<evidence type="ECO:0000313" key="1">
    <source>
        <dbReference type="EMBL" id="KIM63038.1"/>
    </source>
</evidence>
<reference evidence="2" key="2">
    <citation type="submission" date="2015-01" db="EMBL/GenBank/DDBJ databases">
        <title>Evolutionary Origins and Diversification of the Mycorrhizal Mutualists.</title>
        <authorList>
            <consortium name="DOE Joint Genome Institute"/>
            <consortium name="Mycorrhizal Genomics Consortium"/>
            <person name="Kohler A."/>
            <person name="Kuo A."/>
            <person name="Nagy L.G."/>
            <person name="Floudas D."/>
            <person name="Copeland A."/>
            <person name="Barry K.W."/>
            <person name="Cichocki N."/>
            <person name="Veneault-Fourrey C."/>
            <person name="LaButti K."/>
            <person name="Lindquist E.A."/>
            <person name="Lipzen A."/>
            <person name="Lundell T."/>
            <person name="Morin E."/>
            <person name="Murat C."/>
            <person name="Riley R."/>
            <person name="Ohm R."/>
            <person name="Sun H."/>
            <person name="Tunlid A."/>
            <person name="Henrissat B."/>
            <person name="Grigoriev I.V."/>
            <person name="Hibbett D.S."/>
            <person name="Martin F."/>
        </authorList>
    </citation>
    <scope>NUCLEOTIDE SEQUENCE [LARGE SCALE GENOMIC DNA]</scope>
    <source>
        <strain evidence="2">Foug A</strain>
    </source>
</reference>
<dbReference type="Pfam" id="PF18759">
    <property type="entry name" value="Plavaka"/>
    <property type="match status" value="1"/>
</dbReference>
<dbReference type="InParanoid" id="A0A0C2ZN78"/>
<name>A0A0C2ZN78_9AGAM</name>
<proteinExistence type="predicted"/>
<evidence type="ECO:0000313" key="2">
    <source>
        <dbReference type="Proteomes" id="UP000053989"/>
    </source>
</evidence>
<organism evidence="1 2">
    <name type="scientific">Scleroderma citrinum Foug A</name>
    <dbReference type="NCBI Taxonomy" id="1036808"/>
    <lineage>
        <taxon>Eukaryota</taxon>
        <taxon>Fungi</taxon>
        <taxon>Dikarya</taxon>
        <taxon>Basidiomycota</taxon>
        <taxon>Agaricomycotina</taxon>
        <taxon>Agaricomycetes</taxon>
        <taxon>Agaricomycetidae</taxon>
        <taxon>Boletales</taxon>
        <taxon>Sclerodermatineae</taxon>
        <taxon>Sclerodermataceae</taxon>
        <taxon>Scleroderma</taxon>
    </lineage>
</organism>
<sequence length="79" mass="8857">HEISQDTQTEGATFIPIILGSDKTTVLVTTGQNDYWPVYLLVGNVHNHVQHAHCNTVILLAFLPIPKGTFVFSHLPWTY</sequence>
<reference evidence="1 2" key="1">
    <citation type="submission" date="2014-04" db="EMBL/GenBank/DDBJ databases">
        <authorList>
            <consortium name="DOE Joint Genome Institute"/>
            <person name="Kuo A."/>
            <person name="Kohler A."/>
            <person name="Nagy L.G."/>
            <person name="Floudas D."/>
            <person name="Copeland A."/>
            <person name="Barry K.W."/>
            <person name="Cichocki N."/>
            <person name="Veneault-Fourrey C."/>
            <person name="LaButti K."/>
            <person name="Lindquist E.A."/>
            <person name="Lipzen A."/>
            <person name="Lundell T."/>
            <person name="Morin E."/>
            <person name="Murat C."/>
            <person name="Sun H."/>
            <person name="Tunlid A."/>
            <person name="Henrissat B."/>
            <person name="Grigoriev I.V."/>
            <person name="Hibbett D.S."/>
            <person name="Martin F."/>
            <person name="Nordberg H.P."/>
            <person name="Cantor M.N."/>
            <person name="Hua S.X."/>
        </authorList>
    </citation>
    <scope>NUCLEOTIDE SEQUENCE [LARGE SCALE GENOMIC DNA]</scope>
    <source>
        <strain evidence="1 2">Foug A</strain>
    </source>
</reference>
<keyword evidence="2" id="KW-1185">Reference proteome</keyword>
<dbReference type="STRING" id="1036808.A0A0C2ZN78"/>
<feature type="non-terminal residue" evidence="1">
    <location>
        <position position="1"/>
    </location>
</feature>
<dbReference type="InterPro" id="IPR041078">
    <property type="entry name" value="Plavaka"/>
</dbReference>
<protein>
    <submittedName>
        <fullName evidence="1">Uncharacterized protein</fullName>
    </submittedName>
</protein>
<gene>
    <name evidence="1" type="ORF">SCLCIDRAFT_118448</name>
</gene>
<dbReference type="OrthoDB" id="3199698at2759"/>
<dbReference type="AlphaFoldDB" id="A0A0C2ZN78"/>
<accession>A0A0C2ZN78</accession>
<dbReference type="Proteomes" id="UP000053989">
    <property type="component" value="Unassembled WGS sequence"/>
</dbReference>